<dbReference type="PATRIC" id="fig|1150600.3.peg.513"/>
<reference evidence="2 3" key="1">
    <citation type="journal article" date="2013" name="Genome Announc.">
        <title>Draft Genome Sequence of Arcticibacter svalbardensis Strain MN12-7T, a Member of the Family Sphingobacteriaceae Isolated from an Arctic Soil Sample.</title>
        <authorList>
            <person name="Shivaji S."/>
            <person name="Ara S."/>
            <person name="Prasad S."/>
            <person name="Manasa B.P."/>
            <person name="Begum Z."/>
            <person name="Singh A."/>
            <person name="Kumar Pinnaka A."/>
        </authorList>
    </citation>
    <scope>NUCLEOTIDE SEQUENCE [LARGE SCALE GENOMIC DNA]</scope>
    <source>
        <strain evidence="2 3">MN12-7</strain>
    </source>
</reference>
<dbReference type="PROSITE" id="PS51257">
    <property type="entry name" value="PROKAR_LIPOPROTEIN"/>
    <property type="match status" value="1"/>
</dbReference>
<keyword evidence="1" id="KW-0732">Signal</keyword>
<proteinExistence type="predicted"/>
<name>R9GX01_9SPHI</name>
<evidence type="ECO:0000313" key="3">
    <source>
        <dbReference type="Proteomes" id="UP000014174"/>
    </source>
</evidence>
<comment type="caution">
    <text evidence="2">The sequence shown here is derived from an EMBL/GenBank/DDBJ whole genome shotgun (WGS) entry which is preliminary data.</text>
</comment>
<dbReference type="PANTHER" id="PTHR41339">
    <property type="entry name" value="LIPL48"/>
    <property type="match status" value="1"/>
</dbReference>
<evidence type="ECO:0008006" key="4">
    <source>
        <dbReference type="Google" id="ProtNLM"/>
    </source>
</evidence>
<dbReference type="Proteomes" id="UP000014174">
    <property type="component" value="Unassembled WGS sequence"/>
</dbReference>
<dbReference type="EMBL" id="AQPN01000020">
    <property type="protein sequence ID" value="EOR96286.1"/>
    <property type="molecule type" value="Genomic_DNA"/>
</dbReference>
<evidence type="ECO:0000313" key="2">
    <source>
        <dbReference type="EMBL" id="EOR96286.1"/>
    </source>
</evidence>
<keyword evidence="3" id="KW-1185">Reference proteome</keyword>
<gene>
    <name evidence="2" type="ORF">ADIARSV_0521</name>
</gene>
<dbReference type="OrthoDB" id="1521716at2"/>
<dbReference type="PANTHER" id="PTHR41339:SF1">
    <property type="entry name" value="SECRETED PROTEIN"/>
    <property type="match status" value="1"/>
</dbReference>
<organism evidence="2 3">
    <name type="scientific">Arcticibacter svalbardensis MN12-7</name>
    <dbReference type="NCBI Taxonomy" id="1150600"/>
    <lineage>
        <taxon>Bacteria</taxon>
        <taxon>Pseudomonadati</taxon>
        <taxon>Bacteroidota</taxon>
        <taxon>Sphingobacteriia</taxon>
        <taxon>Sphingobacteriales</taxon>
        <taxon>Sphingobacteriaceae</taxon>
        <taxon>Arcticibacter</taxon>
    </lineage>
</organism>
<dbReference type="eggNOG" id="COG5492">
    <property type="taxonomic scope" value="Bacteria"/>
</dbReference>
<feature type="chain" id="PRO_5004472378" description="T9SS C-terminal target domain-containing protein" evidence="1">
    <location>
        <begin position="21"/>
        <end position="483"/>
    </location>
</feature>
<accession>R9GX01</accession>
<dbReference type="STRING" id="1150600.ADIARSV_0521"/>
<evidence type="ECO:0000256" key="1">
    <source>
        <dbReference type="SAM" id="SignalP"/>
    </source>
</evidence>
<feature type="signal peptide" evidence="1">
    <location>
        <begin position="1"/>
        <end position="20"/>
    </location>
</feature>
<dbReference type="RefSeq" id="WP_016193770.1">
    <property type="nucleotide sequence ID" value="NZ_AQPN01000020.1"/>
</dbReference>
<sequence length="483" mass="51315">MKKNILLTFLSILIFASACKKDRTNGASTGNFNRSTSASLEDNRNIPDITQVLPNIINTSTTLTNDRVWILDGPTFVLDNAILTIEPGTYIKGKKKVLFSSKPSFLVITRGAKIIASGTESSPIVFTSDQVAGQRAASDWGGLVLLGNGRTNVTITSIVEGMQLRYTLDLGLPESVLRYGGYNEADNSGSLQYVRIEFAGDVVEDGDELNSLTLAGVGSGTILDHIQVSYGADDAFAMFGGAVNGKYLISFGNNDDDFDFDQGYQGSLQFCLAVKVPCLGESINSNGIESDNISAPSTPVDANRITLPVLSNFTVLGGQNTQTTLYSNSFAGWFRVYSGYRISNSILAGLNVGIDISGATTTSSFVGNSLIHGFTAATSGSPFTSVTTSTASNVNSFIRLANPFNTTICSTTKPIPDFRYQIVPIASPAASGADFSAITVTHPGGSLATFDTTPVYKGAFGSTATARWDDNWATYTPQQNPYL</sequence>
<dbReference type="AlphaFoldDB" id="R9GX01"/>
<protein>
    <recommendedName>
        <fullName evidence="4">T9SS C-terminal target domain-containing protein</fullName>
    </recommendedName>
</protein>